<evidence type="ECO:0000256" key="3">
    <source>
        <dbReference type="ARBA" id="ARBA00022833"/>
    </source>
</evidence>
<dbReference type="RefSeq" id="XP_005793250.1">
    <property type="nucleotide sequence ID" value="XM_005793193.1"/>
</dbReference>
<dbReference type="Gene3D" id="4.10.1000.10">
    <property type="entry name" value="Zinc finger, CCCH-type"/>
    <property type="match status" value="1"/>
</dbReference>
<dbReference type="Proteomes" id="UP000013827">
    <property type="component" value="Unassembled WGS sequence"/>
</dbReference>
<reference evidence="7" key="1">
    <citation type="journal article" date="2013" name="Nature">
        <title>Pan genome of the phytoplankton Emiliania underpins its global distribution.</title>
        <authorList>
            <person name="Read B.A."/>
            <person name="Kegel J."/>
            <person name="Klute M.J."/>
            <person name="Kuo A."/>
            <person name="Lefebvre S.C."/>
            <person name="Maumus F."/>
            <person name="Mayer C."/>
            <person name="Miller J."/>
            <person name="Monier A."/>
            <person name="Salamov A."/>
            <person name="Young J."/>
            <person name="Aguilar M."/>
            <person name="Claverie J.M."/>
            <person name="Frickenhaus S."/>
            <person name="Gonzalez K."/>
            <person name="Herman E.K."/>
            <person name="Lin Y.C."/>
            <person name="Napier J."/>
            <person name="Ogata H."/>
            <person name="Sarno A.F."/>
            <person name="Shmutz J."/>
            <person name="Schroeder D."/>
            <person name="de Vargas C."/>
            <person name="Verret F."/>
            <person name="von Dassow P."/>
            <person name="Valentin K."/>
            <person name="Van de Peer Y."/>
            <person name="Wheeler G."/>
            <person name="Dacks J.B."/>
            <person name="Delwiche C.F."/>
            <person name="Dyhrman S.T."/>
            <person name="Glockner G."/>
            <person name="John U."/>
            <person name="Richards T."/>
            <person name="Worden A.Z."/>
            <person name="Zhang X."/>
            <person name="Grigoriev I.V."/>
            <person name="Allen A.E."/>
            <person name="Bidle K."/>
            <person name="Borodovsky M."/>
            <person name="Bowler C."/>
            <person name="Brownlee C."/>
            <person name="Cock J.M."/>
            <person name="Elias M."/>
            <person name="Gladyshev V.N."/>
            <person name="Groth M."/>
            <person name="Guda C."/>
            <person name="Hadaegh A."/>
            <person name="Iglesias-Rodriguez M.D."/>
            <person name="Jenkins J."/>
            <person name="Jones B.M."/>
            <person name="Lawson T."/>
            <person name="Leese F."/>
            <person name="Lindquist E."/>
            <person name="Lobanov A."/>
            <person name="Lomsadze A."/>
            <person name="Malik S.B."/>
            <person name="Marsh M.E."/>
            <person name="Mackinder L."/>
            <person name="Mock T."/>
            <person name="Mueller-Roeber B."/>
            <person name="Pagarete A."/>
            <person name="Parker M."/>
            <person name="Probert I."/>
            <person name="Quesneville H."/>
            <person name="Raines C."/>
            <person name="Rensing S.A."/>
            <person name="Riano-Pachon D.M."/>
            <person name="Richier S."/>
            <person name="Rokitta S."/>
            <person name="Shiraiwa Y."/>
            <person name="Soanes D.M."/>
            <person name="van der Giezen M."/>
            <person name="Wahlund T.M."/>
            <person name="Williams B."/>
            <person name="Wilson W."/>
            <person name="Wolfe G."/>
            <person name="Wurch L.L."/>
        </authorList>
    </citation>
    <scope>NUCLEOTIDE SEQUENCE</scope>
</reference>
<evidence type="ECO:0000259" key="5">
    <source>
        <dbReference type="PROSITE" id="PS50103"/>
    </source>
</evidence>
<dbReference type="EnsemblProtists" id="EOD40821">
    <property type="protein sequence ID" value="EOD40821"/>
    <property type="gene ID" value="EMIHUDRAFT_222161"/>
</dbReference>
<dbReference type="GO" id="GO:0008270">
    <property type="term" value="F:zinc ion binding"/>
    <property type="evidence" value="ECO:0007669"/>
    <property type="project" value="UniProtKB-KW"/>
</dbReference>
<dbReference type="InterPro" id="IPR000571">
    <property type="entry name" value="Znf_CCCH"/>
</dbReference>
<dbReference type="PaxDb" id="2903-EOD40821"/>
<dbReference type="HOGENOM" id="CLU_1167699_0_0_1"/>
<feature type="zinc finger region" description="C3H1-type" evidence="4">
    <location>
        <begin position="190"/>
        <end position="217"/>
    </location>
</feature>
<dbReference type="Pfam" id="PF00642">
    <property type="entry name" value="zf-CCCH"/>
    <property type="match status" value="1"/>
</dbReference>
<proteinExistence type="predicted"/>
<dbReference type="KEGG" id="ehx:EMIHUDRAFT_222161"/>
<evidence type="ECO:0000256" key="1">
    <source>
        <dbReference type="ARBA" id="ARBA00022723"/>
    </source>
</evidence>
<evidence type="ECO:0000313" key="7">
    <source>
        <dbReference type="Proteomes" id="UP000013827"/>
    </source>
</evidence>
<dbReference type="PROSITE" id="PS50103">
    <property type="entry name" value="ZF_C3H1"/>
    <property type="match status" value="1"/>
</dbReference>
<accession>A0A0D3KYI6</accession>
<keyword evidence="3 4" id="KW-0862">Zinc</keyword>
<sequence length="238" mass="25099">MAAPETVETLRPLTSLLAAENAQLLAQQAQQAAGTALITALAIVTSTPDGTPDMARLHAELQVASQQQQSAQEFLRQATDSMRGTKTSVETAMHTLVSAQASAAPAYGVPPIYGGSSPAAHAYQPSHAPKRTLDGDAKAAMYKTQYAPPGSYSVAAAPYPYGAPPQPAAVETAAYGRQPQPPSVSGKPPGWRTVLCRRHAAGTCTFGDRCNFAHSVEQLQPKVDEFGRVVPQDRSYSR</sequence>
<keyword evidence="2 4" id="KW-0863">Zinc-finger</keyword>
<name>A0A0D3KYI6_EMIH1</name>
<dbReference type="SUPFAM" id="SSF90229">
    <property type="entry name" value="CCCH zinc finger"/>
    <property type="match status" value="1"/>
</dbReference>
<dbReference type="InterPro" id="IPR036855">
    <property type="entry name" value="Znf_CCCH_sf"/>
</dbReference>
<evidence type="ECO:0000256" key="2">
    <source>
        <dbReference type="ARBA" id="ARBA00022771"/>
    </source>
</evidence>
<dbReference type="SMART" id="SM00356">
    <property type="entry name" value="ZnF_C3H1"/>
    <property type="match status" value="1"/>
</dbReference>
<evidence type="ECO:0000313" key="6">
    <source>
        <dbReference type="EnsemblProtists" id="EOD40821"/>
    </source>
</evidence>
<dbReference type="GeneID" id="17286091"/>
<keyword evidence="1 4" id="KW-0479">Metal-binding</keyword>
<keyword evidence="7" id="KW-1185">Reference proteome</keyword>
<reference evidence="6" key="2">
    <citation type="submission" date="2024-10" db="UniProtKB">
        <authorList>
            <consortium name="EnsemblProtists"/>
        </authorList>
    </citation>
    <scope>IDENTIFICATION</scope>
</reference>
<protein>
    <recommendedName>
        <fullName evidence="5">C3H1-type domain-containing protein</fullName>
    </recommendedName>
</protein>
<dbReference type="AlphaFoldDB" id="A0A0D3KYI6"/>
<organism evidence="6 7">
    <name type="scientific">Emiliania huxleyi (strain CCMP1516)</name>
    <dbReference type="NCBI Taxonomy" id="280463"/>
    <lineage>
        <taxon>Eukaryota</taxon>
        <taxon>Haptista</taxon>
        <taxon>Haptophyta</taxon>
        <taxon>Prymnesiophyceae</taxon>
        <taxon>Isochrysidales</taxon>
        <taxon>Noelaerhabdaceae</taxon>
        <taxon>Emiliania</taxon>
    </lineage>
</organism>
<feature type="domain" description="C3H1-type" evidence="5">
    <location>
        <begin position="190"/>
        <end position="217"/>
    </location>
</feature>
<evidence type="ECO:0000256" key="4">
    <source>
        <dbReference type="PROSITE-ProRule" id="PRU00723"/>
    </source>
</evidence>